<dbReference type="Proteomes" id="UP000243525">
    <property type="component" value="Unassembled WGS sequence"/>
</dbReference>
<dbReference type="GO" id="GO:0005507">
    <property type="term" value="F:copper ion binding"/>
    <property type="evidence" value="ECO:0007669"/>
    <property type="project" value="InterPro"/>
</dbReference>
<evidence type="ECO:0000313" key="5">
    <source>
        <dbReference type="Proteomes" id="UP000243525"/>
    </source>
</evidence>
<dbReference type="PROSITE" id="PS00087">
    <property type="entry name" value="SOD_CU_ZN_1"/>
    <property type="match status" value="1"/>
</dbReference>
<dbReference type="AlphaFoldDB" id="A0A2T5C511"/>
<dbReference type="PRINTS" id="PR00068">
    <property type="entry name" value="CUZNDISMTASE"/>
</dbReference>
<gene>
    <name evidence="4" type="ORF">C8N47_103227</name>
</gene>
<organism evidence="4 5">
    <name type="scientific">Mangrovibacterium marinum</name>
    <dbReference type="NCBI Taxonomy" id="1639118"/>
    <lineage>
        <taxon>Bacteria</taxon>
        <taxon>Pseudomonadati</taxon>
        <taxon>Bacteroidota</taxon>
        <taxon>Bacteroidia</taxon>
        <taxon>Marinilabiliales</taxon>
        <taxon>Prolixibacteraceae</taxon>
        <taxon>Mangrovibacterium</taxon>
    </lineage>
</organism>
<feature type="signal peptide" evidence="2">
    <location>
        <begin position="1"/>
        <end position="22"/>
    </location>
</feature>
<reference evidence="4 5" key="1">
    <citation type="submission" date="2018-04" db="EMBL/GenBank/DDBJ databases">
        <title>Genomic Encyclopedia of Archaeal and Bacterial Type Strains, Phase II (KMG-II): from individual species to whole genera.</title>
        <authorList>
            <person name="Goeker M."/>
        </authorList>
    </citation>
    <scope>NUCLEOTIDE SEQUENCE [LARGE SCALE GENOMIC DNA]</scope>
    <source>
        <strain evidence="4 5">DSM 28823</strain>
    </source>
</reference>
<dbReference type="Gene3D" id="2.60.40.200">
    <property type="entry name" value="Superoxide dismutase, copper/zinc binding domain"/>
    <property type="match status" value="1"/>
</dbReference>
<comment type="similarity">
    <text evidence="1">Belongs to the Cu-Zn superoxide dismutase family.</text>
</comment>
<dbReference type="InterPro" id="IPR036423">
    <property type="entry name" value="SOD-like_Cu/Zn_dom_sf"/>
</dbReference>
<dbReference type="PANTHER" id="PTHR10003">
    <property type="entry name" value="SUPEROXIDE DISMUTASE CU-ZN -RELATED"/>
    <property type="match status" value="1"/>
</dbReference>
<accession>A0A2T5C511</accession>
<dbReference type="PROSITE" id="PS51257">
    <property type="entry name" value="PROKAR_LIPOPROTEIN"/>
    <property type="match status" value="1"/>
</dbReference>
<protein>
    <submittedName>
        <fullName evidence="4">Cu-Zn family superoxide dismutase</fullName>
    </submittedName>
</protein>
<feature type="domain" description="Superoxide dismutase copper/zinc binding" evidence="3">
    <location>
        <begin position="67"/>
        <end position="195"/>
    </location>
</feature>
<dbReference type="InterPro" id="IPR024134">
    <property type="entry name" value="SOD_Cu/Zn_/chaperone"/>
</dbReference>
<evidence type="ECO:0000256" key="2">
    <source>
        <dbReference type="SAM" id="SignalP"/>
    </source>
</evidence>
<keyword evidence="2" id="KW-0732">Signal</keyword>
<dbReference type="EMBL" id="QAAD01000003">
    <property type="protein sequence ID" value="PTN09930.1"/>
    <property type="molecule type" value="Genomic_DNA"/>
</dbReference>
<evidence type="ECO:0000256" key="1">
    <source>
        <dbReference type="ARBA" id="ARBA00010457"/>
    </source>
</evidence>
<dbReference type="CDD" id="cd00305">
    <property type="entry name" value="Cu-Zn_Superoxide_Dismutase"/>
    <property type="match status" value="1"/>
</dbReference>
<name>A0A2T5C511_9BACT</name>
<dbReference type="InterPro" id="IPR018152">
    <property type="entry name" value="SOD_Cu/Zn_BS"/>
</dbReference>
<evidence type="ECO:0000313" key="4">
    <source>
        <dbReference type="EMBL" id="PTN09930.1"/>
    </source>
</evidence>
<feature type="chain" id="PRO_5015481463" evidence="2">
    <location>
        <begin position="23"/>
        <end position="201"/>
    </location>
</feature>
<comment type="caution">
    <text evidence="4">The sequence shown here is derived from an EMBL/GenBank/DDBJ whole genome shotgun (WGS) entry which is preliminary data.</text>
</comment>
<dbReference type="InterPro" id="IPR001424">
    <property type="entry name" value="SOD_Cu_Zn_dom"/>
</dbReference>
<dbReference type="SUPFAM" id="SSF49329">
    <property type="entry name" value="Cu,Zn superoxide dismutase-like"/>
    <property type="match status" value="1"/>
</dbReference>
<proteinExistence type="inferred from homology"/>
<dbReference type="Pfam" id="PF00080">
    <property type="entry name" value="Sod_Cu"/>
    <property type="match status" value="1"/>
</dbReference>
<evidence type="ECO:0000259" key="3">
    <source>
        <dbReference type="Pfam" id="PF00080"/>
    </source>
</evidence>
<sequence length="201" mass="20925">MKTGNFFKSALLLAIVVFVAQACNSGAKPEKEHDHVMAAHENIHAQMADNGVEKAICVLQPTEGNAVSGTITFIQTDAGMLVKGQVSGLTPGKHGFHIHQYGDVTAPDGTSAGGHFNPTGHDHGAPHGDVRHVGDLGNLEANEQGVAVYEMTYPEMTFNGAESILGRGIIVHADEDDLVSQPTGAAGKRVAIGVIGVAKSE</sequence>
<keyword evidence="5" id="KW-1185">Reference proteome</keyword>
<dbReference type="GO" id="GO:0006801">
    <property type="term" value="P:superoxide metabolic process"/>
    <property type="evidence" value="ECO:0007669"/>
    <property type="project" value="InterPro"/>
</dbReference>